<dbReference type="Proteomes" id="UP000029391">
    <property type="component" value="Unassembled WGS sequence"/>
</dbReference>
<evidence type="ECO:0000256" key="5">
    <source>
        <dbReference type="SAM" id="Phobius"/>
    </source>
</evidence>
<evidence type="ECO:0008006" key="10">
    <source>
        <dbReference type="Google" id="ProtNLM"/>
    </source>
</evidence>
<evidence type="ECO:0000313" key="8">
    <source>
        <dbReference type="EMBL" id="KFN50064.1"/>
    </source>
</evidence>
<dbReference type="OrthoDB" id="9812260at2"/>
<evidence type="ECO:0000259" key="6">
    <source>
        <dbReference type="PROSITE" id="PS50839"/>
    </source>
</evidence>
<dbReference type="Gene3D" id="3.30.70.270">
    <property type="match status" value="1"/>
</dbReference>
<keyword evidence="4 5" id="KW-0472">Membrane</keyword>
<dbReference type="GO" id="GO:0016020">
    <property type="term" value="C:membrane"/>
    <property type="evidence" value="ECO:0007669"/>
    <property type="project" value="UniProtKB-SubCell"/>
</dbReference>
<dbReference type="STRING" id="1121013.GCA_000426365_00321"/>
<evidence type="ECO:0000256" key="4">
    <source>
        <dbReference type="ARBA" id="ARBA00023136"/>
    </source>
</evidence>
<name>A0A091BH01_9GAMM</name>
<dbReference type="GO" id="GO:0003824">
    <property type="term" value="F:catalytic activity"/>
    <property type="evidence" value="ECO:0007669"/>
    <property type="project" value="UniProtKB-ARBA"/>
</dbReference>
<feature type="transmembrane region" description="Helical" evidence="5">
    <location>
        <begin position="28"/>
        <end position="48"/>
    </location>
</feature>
<dbReference type="RefSeq" id="WP_026815870.1">
    <property type="nucleotide sequence ID" value="NZ_AUFF01000001.1"/>
</dbReference>
<dbReference type="Pfam" id="PF03924">
    <property type="entry name" value="CHASE"/>
    <property type="match status" value="1"/>
</dbReference>
<keyword evidence="9" id="KW-1185">Reference proteome</keyword>
<reference evidence="8 9" key="1">
    <citation type="submission" date="2013-09" db="EMBL/GenBank/DDBJ databases">
        <title>Genome sequencing of Arenimonas composti.</title>
        <authorList>
            <person name="Chen F."/>
            <person name="Wang G."/>
        </authorList>
    </citation>
    <scope>NUCLEOTIDE SEQUENCE [LARGE SCALE GENOMIC DNA]</scope>
    <source>
        <strain evidence="8 9">TR7-09</strain>
    </source>
</reference>
<comment type="caution">
    <text evidence="8">The sequence shown here is derived from an EMBL/GenBank/DDBJ whole genome shotgun (WGS) entry which is preliminary data.</text>
</comment>
<dbReference type="SMART" id="SM01079">
    <property type="entry name" value="CHASE"/>
    <property type="match status" value="1"/>
</dbReference>
<evidence type="ECO:0000256" key="1">
    <source>
        <dbReference type="ARBA" id="ARBA00004370"/>
    </source>
</evidence>
<organism evidence="8 9">
    <name type="scientific">Arenimonas composti TR7-09 = DSM 18010</name>
    <dbReference type="NCBI Taxonomy" id="1121013"/>
    <lineage>
        <taxon>Bacteria</taxon>
        <taxon>Pseudomonadati</taxon>
        <taxon>Pseudomonadota</taxon>
        <taxon>Gammaproteobacteria</taxon>
        <taxon>Lysobacterales</taxon>
        <taxon>Lysobacteraceae</taxon>
        <taxon>Arenimonas</taxon>
    </lineage>
</organism>
<comment type="subcellular location">
    <subcellularLocation>
        <location evidence="1">Membrane</location>
    </subcellularLocation>
</comment>
<dbReference type="SMART" id="SM00267">
    <property type="entry name" value="GGDEF"/>
    <property type="match status" value="1"/>
</dbReference>
<keyword evidence="3 5" id="KW-1133">Transmembrane helix</keyword>
<accession>A0A091BH01</accession>
<dbReference type="eggNOG" id="COG3452">
    <property type="taxonomic scope" value="Bacteria"/>
</dbReference>
<keyword evidence="2 5" id="KW-0812">Transmembrane</keyword>
<dbReference type="InterPro" id="IPR029787">
    <property type="entry name" value="Nucleotide_cyclase"/>
</dbReference>
<dbReference type="AlphaFoldDB" id="A0A091BH01"/>
<dbReference type="Gene3D" id="3.30.450.350">
    <property type="entry name" value="CHASE domain"/>
    <property type="match status" value="1"/>
</dbReference>
<dbReference type="GO" id="GO:0007165">
    <property type="term" value="P:signal transduction"/>
    <property type="evidence" value="ECO:0007669"/>
    <property type="project" value="UniProtKB-ARBA"/>
</dbReference>
<dbReference type="InterPro" id="IPR052163">
    <property type="entry name" value="DGC-Regulatory_Protein"/>
</dbReference>
<evidence type="ECO:0000256" key="2">
    <source>
        <dbReference type="ARBA" id="ARBA00022692"/>
    </source>
</evidence>
<dbReference type="eggNOG" id="COG5001">
    <property type="taxonomic scope" value="Bacteria"/>
</dbReference>
<proteinExistence type="predicted"/>
<gene>
    <name evidence="8" type="ORF">P873_00800</name>
</gene>
<sequence length="486" mass="53027">MADSRAAGIDNADAAGVPRRRLLAGRPLLVALLVLLLGVYFSISTAQLERQRQLSARQAQVQRELAEFQARLGSEIWSSVALARGLATLVLHMEGLGEEEFQTIAGELRRDNPQILNFSLAPGFVVRNVHPRPGNEAAIGLDLIADPIQKEPVLRAIRLDRPVLAGPFDLVQGGQALAIRIPLWVDQEQVPRLWGAVSVVLDYEQVMRRAGIRKLEGDYSLAIIGRDAGGPGGDLFRGERFPADAEPVRSPVFQPGGSWLLMAIPKEGWYVRPWWLGWGFVVRLLLSLVAAWGTLRILQDRQRIQQLAARDLLTDLPNRRWAMLQLEKLLQRHRRGGGGGFAVLSIDLDGFKPVNDTYGHAAGDMLLAEIGRRMTAAVRPGDLVARMGGDEFLVLVPTERGAGEEWLREVAARVQEAISRPIQIEGHWVVVGSSLGVAVFPADGDDAESLLRKSDTAMYRAKAGGVHGVEFASPLPGFAGAVIDAD</sequence>
<dbReference type="PROSITE" id="PS50887">
    <property type="entry name" value="GGDEF"/>
    <property type="match status" value="1"/>
</dbReference>
<feature type="domain" description="CHASE" evidence="6">
    <location>
        <begin position="124"/>
        <end position="215"/>
    </location>
</feature>
<dbReference type="Pfam" id="PF00990">
    <property type="entry name" value="GGDEF"/>
    <property type="match status" value="1"/>
</dbReference>
<dbReference type="InterPro" id="IPR043128">
    <property type="entry name" value="Rev_trsase/Diguanyl_cyclase"/>
</dbReference>
<dbReference type="InterPro" id="IPR042240">
    <property type="entry name" value="CHASE_sf"/>
</dbReference>
<protein>
    <recommendedName>
        <fullName evidence="10">GGDEF domain-containing protein</fullName>
    </recommendedName>
</protein>
<evidence type="ECO:0000259" key="7">
    <source>
        <dbReference type="PROSITE" id="PS50887"/>
    </source>
</evidence>
<evidence type="ECO:0000256" key="3">
    <source>
        <dbReference type="ARBA" id="ARBA00022989"/>
    </source>
</evidence>
<dbReference type="CDD" id="cd01949">
    <property type="entry name" value="GGDEF"/>
    <property type="match status" value="1"/>
</dbReference>
<dbReference type="EMBL" id="AWXU01000025">
    <property type="protein sequence ID" value="KFN50064.1"/>
    <property type="molecule type" value="Genomic_DNA"/>
</dbReference>
<dbReference type="PANTHER" id="PTHR46663">
    <property type="entry name" value="DIGUANYLATE CYCLASE DGCT-RELATED"/>
    <property type="match status" value="1"/>
</dbReference>
<dbReference type="NCBIfam" id="TIGR00254">
    <property type="entry name" value="GGDEF"/>
    <property type="match status" value="1"/>
</dbReference>
<dbReference type="InterPro" id="IPR000160">
    <property type="entry name" value="GGDEF_dom"/>
</dbReference>
<dbReference type="InterPro" id="IPR006189">
    <property type="entry name" value="CHASE_dom"/>
</dbReference>
<dbReference type="PROSITE" id="PS50839">
    <property type="entry name" value="CHASE"/>
    <property type="match status" value="1"/>
</dbReference>
<feature type="domain" description="GGDEF" evidence="7">
    <location>
        <begin position="339"/>
        <end position="474"/>
    </location>
</feature>
<dbReference type="PANTHER" id="PTHR46663:SF2">
    <property type="entry name" value="GGDEF DOMAIN-CONTAINING PROTEIN"/>
    <property type="match status" value="1"/>
</dbReference>
<evidence type="ECO:0000313" key="9">
    <source>
        <dbReference type="Proteomes" id="UP000029391"/>
    </source>
</evidence>
<dbReference type="SUPFAM" id="SSF55073">
    <property type="entry name" value="Nucleotide cyclase"/>
    <property type="match status" value="1"/>
</dbReference>